<dbReference type="InterPro" id="IPR020846">
    <property type="entry name" value="MFS_dom"/>
</dbReference>
<proteinExistence type="predicted"/>
<gene>
    <name evidence="8" type="ORF">BT63DRAFT_451531</name>
</gene>
<keyword evidence="2" id="KW-0813">Transport</keyword>
<evidence type="ECO:0000256" key="2">
    <source>
        <dbReference type="ARBA" id="ARBA00022448"/>
    </source>
</evidence>
<dbReference type="SUPFAM" id="SSF103473">
    <property type="entry name" value="MFS general substrate transporter"/>
    <property type="match status" value="1"/>
</dbReference>
<dbReference type="PROSITE" id="PS50850">
    <property type="entry name" value="MFS"/>
    <property type="match status" value="1"/>
</dbReference>
<feature type="transmembrane region" description="Helical" evidence="6">
    <location>
        <begin position="104"/>
        <end position="121"/>
    </location>
</feature>
<dbReference type="Gene3D" id="1.20.1250.20">
    <property type="entry name" value="MFS general substrate transporter like domains"/>
    <property type="match status" value="2"/>
</dbReference>
<feature type="transmembrane region" description="Helical" evidence="6">
    <location>
        <begin position="133"/>
        <end position="151"/>
    </location>
</feature>
<evidence type="ECO:0000259" key="7">
    <source>
        <dbReference type="PROSITE" id="PS50850"/>
    </source>
</evidence>
<evidence type="ECO:0000256" key="6">
    <source>
        <dbReference type="SAM" id="Phobius"/>
    </source>
</evidence>
<evidence type="ECO:0000256" key="3">
    <source>
        <dbReference type="ARBA" id="ARBA00022692"/>
    </source>
</evidence>
<dbReference type="GO" id="GO:0022857">
    <property type="term" value="F:transmembrane transporter activity"/>
    <property type="evidence" value="ECO:0007669"/>
    <property type="project" value="InterPro"/>
</dbReference>
<evidence type="ECO:0000256" key="1">
    <source>
        <dbReference type="ARBA" id="ARBA00004141"/>
    </source>
</evidence>
<dbReference type="Proteomes" id="UP000799302">
    <property type="component" value="Unassembled WGS sequence"/>
</dbReference>
<keyword evidence="5 6" id="KW-0472">Membrane</keyword>
<dbReference type="PANTHER" id="PTHR43791">
    <property type="entry name" value="PERMEASE-RELATED"/>
    <property type="match status" value="1"/>
</dbReference>
<feature type="domain" description="Major facilitator superfamily (MFS) profile" evidence="7">
    <location>
        <begin position="36"/>
        <end position="449"/>
    </location>
</feature>
<feature type="transmembrane region" description="Helical" evidence="6">
    <location>
        <begin position="270"/>
        <end position="290"/>
    </location>
</feature>
<organism evidence="8 9">
    <name type="scientific">Microthyrium microscopicum</name>
    <dbReference type="NCBI Taxonomy" id="703497"/>
    <lineage>
        <taxon>Eukaryota</taxon>
        <taxon>Fungi</taxon>
        <taxon>Dikarya</taxon>
        <taxon>Ascomycota</taxon>
        <taxon>Pezizomycotina</taxon>
        <taxon>Dothideomycetes</taxon>
        <taxon>Dothideomycetes incertae sedis</taxon>
        <taxon>Microthyriales</taxon>
        <taxon>Microthyriaceae</taxon>
        <taxon>Microthyrium</taxon>
    </lineage>
</organism>
<dbReference type="InterPro" id="IPR011701">
    <property type="entry name" value="MFS"/>
</dbReference>
<name>A0A6A6UPW9_9PEZI</name>
<keyword evidence="3 6" id="KW-0812">Transmembrane</keyword>
<comment type="subcellular location">
    <subcellularLocation>
        <location evidence="1">Membrane</location>
        <topology evidence="1">Multi-pass membrane protein</topology>
    </subcellularLocation>
</comment>
<keyword evidence="4 6" id="KW-1133">Transmembrane helix</keyword>
<feature type="transmembrane region" description="Helical" evidence="6">
    <location>
        <begin position="302"/>
        <end position="322"/>
    </location>
</feature>
<feature type="transmembrane region" description="Helical" evidence="6">
    <location>
        <begin position="197"/>
        <end position="217"/>
    </location>
</feature>
<accession>A0A6A6UPW9</accession>
<dbReference type="AlphaFoldDB" id="A0A6A6UPW9"/>
<dbReference type="EMBL" id="MU004231">
    <property type="protein sequence ID" value="KAF2673481.1"/>
    <property type="molecule type" value="Genomic_DNA"/>
</dbReference>
<protein>
    <submittedName>
        <fullName evidence="8">MFS general substrate transporter</fullName>
    </submittedName>
</protein>
<feature type="transmembrane region" description="Helical" evidence="6">
    <location>
        <begin position="393"/>
        <end position="412"/>
    </location>
</feature>
<evidence type="ECO:0000313" key="8">
    <source>
        <dbReference type="EMBL" id="KAF2673481.1"/>
    </source>
</evidence>
<feature type="transmembrane region" description="Helical" evidence="6">
    <location>
        <begin position="334"/>
        <end position="354"/>
    </location>
</feature>
<evidence type="ECO:0000256" key="5">
    <source>
        <dbReference type="ARBA" id="ARBA00023136"/>
    </source>
</evidence>
<dbReference type="InterPro" id="IPR036259">
    <property type="entry name" value="MFS_trans_sf"/>
</dbReference>
<sequence>MLQTARSGPQRVHYQPENEEEARLDKSINFKCDFFIVLVLAIDFLFQGIDKTNVGFAQASSTFLKDAHLGEDAVANALSLYSVTYVTLQPFSAMIGRRVGARNWISAMLGIWGVISMAHAATRKESTFQALRLLLGAAEAGFVPTSFYYLSTIYPKEYLGFRSGMFTGMYAVAGAFSGLVATGVLKLHSGAIRNWQILFLLEGGLTVLMAFVSLVSLPGRVETAWFLSPAERAHASRRINVDVGQDLDHVESTSLTKQDIVDAFRDWRKLAIVACNIFIVLPVTAFTTFLPVMTKGMGYKGVNASLMSVPPFVVGFVGLLIIMKLSDRTRERSLWLVVGVLIAIIGLIVMITSSDNKLRYGFTHVCLAGAFVGGPIVAAWLAGNSPSGGTRSVILGINGWSNLAGVISGQIFKAKYAPTYNYPLKVTLISLGAAVVGFLLIRLSYMQVNRKRRTETALWTEQEFAQEMESSERRGDRKRTFVYGY</sequence>
<evidence type="ECO:0000256" key="4">
    <source>
        <dbReference type="ARBA" id="ARBA00022989"/>
    </source>
</evidence>
<dbReference type="GO" id="GO:0016020">
    <property type="term" value="C:membrane"/>
    <property type="evidence" value="ECO:0007669"/>
    <property type="project" value="UniProtKB-SubCell"/>
</dbReference>
<dbReference type="Pfam" id="PF07690">
    <property type="entry name" value="MFS_1"/>
    <property type="match status" value="1"/>
</dbReference>
<feature type="transmembrane region" description="Helical" evidence="6">
    <location>
        <begin position="163"/>
        <end position="185"/>
    </location>
</feature>
<evidence type="ECO:0000313" key="9">
    <source>
        <dbReference type="Proteomes" id="UP000799302"/>
    </source>
</evidence>
<dbReference type="PANTHER" id="PTHR43791:SF21">
    <property type="entry name" value="MAJOR FACILITATOR SUPERFAMILY (MFS) PROFILE DOMAIN-CONTAINING PROTEIN"/>
    <property type="match status" value="1"/>
</dbReference>
<keyword evidence="9" id="KW-1185">Reference proteome</keyword>
<reference evidence="8" key="1">
    <citation type="journal article" date="2020" name="Stud. Mycol.">
        <title>101 Dothideomycetes genomes: a test case for predicting lifestyles and emergence of pathogens.</title>
        <authorList>
            <person name="Haridas S."/>
            <person name="Albert R."/>
            <person name="Binder M."/>
            <person name="Bloem J."/>
            <person name="Labutti K."/>
            <person name="Salamov A."/>
            <person name="Andreopoulos B."/>
            <person name="Baker S."/>
            <person name="Barry K."/>
            <person name="Bills G."/>
            <person name="Bluhm B."/>
            <person name="Cannon C."/>
            <person name="Castanera R."/>
            <person name="Culley D."/>
            <person name="Daum C."/>
            <person name="Ezra D."/>
            <person name="Gonzalez J."/>
            <person name="Henrissat B."/>
            <person name="Kuo A."/>
            <person name="Liang C."/>
            <person name="Lipzen A."/>
            <person name="Lutzoni F."/>
            <person name="Magnuson J."/>
            <person name="Mondo S."/>
            <person name="Nolan M."/>
            <person name="Ohm R."/>
            <person name="Pangilinan J."/>
            <person name="Park H.-J."/>
            <person name="Ramirez L."/>
            <person name="Alfaro M."/>
            <person name="Sun H."/>
            <person name="Tritt A."/>
            <person name="Yoshinaga Y."/>
            <person name="Zwiers L.-H."/>
            <person name="Turgeon B."/>
            <person name="Goodwin S."/>
            <person name="Spatafora J."/>
            <person name="Crous P."/>
            <person name="Grigoriev I."/>
        </authorList>
    </citation>
    <scope>NUCLEOTIDE SEQUENCE</scope>
    <source>
        <strain evidence="8">CBS 115976</strain>
    </source>
</reference>
<feature type="transmembrane region" description="Helical" evidence="6">
    <location>
        <begin position="360"/>
        <end position="381"/>
    </location>
</feature>
<dbReference type="OrthoDB" id="2985014at2759"/>
<feature type="transmembrane region" description="Helical" evidence="6">
    <location>
        <begin position="424"/>
        <end position="443"/>
    </location>
</feature>